<accession>A0A1G8KS41</accession>
<evidence type="ECO:0000313" key="8">
    <source>
        <dbReference type="Proteomes" id="UP000198607"/>
    </source>
</evidence>
<evidence type="ECO:0000259" key="5">
    <source>
        <dbReference type="Pfam" id="PF02441"/>
    </source>
</evidence>
<dbReference type="NCBIfam" id="TIGR00521">
    <property type="entry name" value="coaBC_dfp"/>
    <property type="match status" value="1"/>
</dbReference>
<evidence type="ECO:0000256" key="2">
    <source>
        <dbReference type="ARBA" id="ARBA00023239"/>
    </source>
</evidence>
<dbReference type="Proteomes" id="UP000198607">
    <property type="component" value="Unassembled WGS sequence"/>
</dbReference>
<keyword evidence="3 4" id="KW-0436">Ligase</keyword>
<dbReference type="RefSeq" id="WP_091939495.1">
    <property type="nucleotide sequence ID" value="NZ_FNCY01000019.1"/>
</dbReference>
<feature type="active site" description="Proton donor" evidence="3">
    <location>
        <position position="158"/>
    </location>
</feature>
<keyword evidence="2 3" id="KW-0456">Lyase</keyword>
<protein>
    <recommendedName>
        <fullName evidence="3">Coenzyme A biosynthesis bifunctional protein CoaBC</fullName>
    </recommendedName>
    <alternativeName>
        <fullName evidence="3">DNA/pantothenate metabolism flavoprotein</fullName>
    </alternativeName>
    <alternativeName>
        <fullName evidence="3">Phosphopantothenoylcysteine synthetase/decarboxylase</fullName>
        <shortName evidence="3">PPCS-PPCDC</shortName>
    </alternativeName>
    <domain>
        <recommendedName>
            <fullName evidence="3">Phosphopantothenoylcysteine decarboxylase</fullName>
            <shortName evidence="3">PPC decarboxylase</shortName>
            <shortName evidence="3">PPC-DC</shortName>
            <ecNumber evidence="3">4.1.1.36</ecNumber>
        </recommendedName>
        <alternativeName>
            <fullName evidence="3">CoaC</fullName>
        </alternativeName>
    </domain>
    <domain>
        <recommendedName>
            <fullName evidence="3">Phosphopantothenate--cysteine ligase</fullName>
            <ecNumber evidence="3">6.3.2.5</ecNumber>
        </recommendedName>
        <alternativeName>
            <fullName evidence="3">CoaB</fullName>
        </alternativeName>
        <alternativeName>
            <fullName evidence="3">Phosphopantothenoylcysteine synthetase</fullName>
            <shortName evidence="3">PPC synthetase</shortName>
            <shortName evidence="3">PPC-S</shortName>
        </alternativeName>
    </domain>
</protein>
<keyword evidence="3" id="KW-0460">Magnesium</keyword>
<keyword evidence="3 4" id="KW-0288">FMN</keyword>
<evidence type="ECO:0000256" key="4">
    <source>
        <dbReference type="RuleBase" id="RU364078"/>
    </source>
</evidence>
<dbReference type="InterPro" id="IPR007085">
    <property type="entry name" value="DNA/pantothenate-metab_flavo_C"/>
</dbReference>
<gene>
    <name evidence="3" type="primary">coaBC</name>
    <name evidence="7" type="ORF">SAMN05660652_03482</name>
</gene>
<comment type="cofactor">
    <cofactor evidence="3">
        <name>FMN</name>
        <dbReference type="ChEBI" id="CHEBI:58210"/>
    </cofactor>
    <text evidence="3">Binds 1 FMN per subunit.</text>
</comment>
<feature type="region of interest" description="Phosphopantothenate--cysteine ligase" evidence="3">
    <location>
        <begin position="190"/>
        <end position="396"/>
    </location>
</feature>
<dbReference type="Gene3D" id="3.40.50.10300">
    <property type="entry name" value="CoaB-like"/>
    <property type="match status" value="1"/>
</dbReference>
<feature type="binding site" evidence="3">
    <location>
        <position position="323"/>
    </location>
    <ligand>
        <name>CTP</name>
        <dbReference type="ChEBI" id="CHEBI:37563"/>
    </ligand>
</feature>
<feature type="binding site" evidence="3">
    <location>
        <begin position="305"/>
        <end position="308"/>
    </location>
    <ligand>
        <name>CTP</name>
        <dbReference type="ChEBI" id="CHEBI:37563"/>
    </ligand>
</feature>
<evidence type="ECO:0000259" key="6">
    <source>
        <dbReference type="Pfam" id="PF04127"/>
    </source>
</evidence>
<comment type="similarity">
    <text evidence="3 4">In the C-terminal section; belongs to the PPC synthetase family.</text>
</comment>
<comment type="function">
    <text evidence="3">Catalyzes two sequential steps in the biosynthesis of coenzyme A. In the first step cysteine is conjugated to 4'-phosphopantothenate to form 4-phosphopantothenoylcysteine. In the second step the latter compound is decarboxylated to form 4'-phosphopantotheine.</text>
</comment>
<keyword evidence="1 3" id="KW-0210">Decarboxylase</keyword>
<proteinExistence type="inferred from homology"/>
<feature type="binding site" evidence="3">
    <location>
        <position position="341"/>
    </location>
    <ligand>
        <name>CTP</name>
        <dbReference type="ChEBI" id="CHEBI:37563"/>
    </ligand>
</feature>
<dbReference type="GO" id="GO:0010181">
    <property type="term" value="F:FMN binding"/>
    <property type="evidence" value="ECO:0007669"/>
    <property type="project" value="UniProtKB-UniRule"/>
</dbReference>
<comment type="catalytic activity">
    <reaction evidence="3 4">
        <text>(R)-4'-phosphopantothenate + L-cysteine + CTP = N-[(R)-4-phosphopantothenoyl]-L-cysteine + CMP + diphosphate + H(+)</text>
        <dbReference type="Rhea" id="RHEA:19397"/>
        <dbReference type="ChEBI" id="CHEBI:10986"/>
        <dbReference type="ChEBI" id="CHEBI:15378"/>
        <dbReference type="ChEBI" id="CHEBI:33019"/>
        <dbReference type="ChEBI" id="CHEBI:35235"/>
        <dbReference type="ChEBI" id="CHEBI:37563"/>
        <dbReference type="ChEBI" id="CHEBI:59458"/>
        <dbReference type="ChEBI" id="CHEBI:60377"/>
        <dbReference type="EC" id="6.3.2.5"/>
    </reaction>
</comment>
<comment type="caution">
    <text evidence="3">Lacks conserved residue(s) required for the propagation of feature annotation.</text>
</comment>
<dbReference type="EC" id="6.3.2.5" evidence="3"/>
<dbReference type="GO" id="GO:0015941">
    <property type="term" value="P:pantothenate catabolic process"/>
    <property type="evidence" value="ECO:0007669"/>
    <property type="project" value="InterPro"/>
</dbReference>
<dbReference type="PANTHER" id="PTHR14359:SF6">
    <property type="entry name" value="PHOSPHOPANTOTHENOYLCYSTEINE DECARBOXYLASE"/>
    <property type="match status" value="1"/>
</dbReference>
<dbReference type="SUPFAM" id="SSF52507">
    <property type="entry name" value="Homo-oligomeric flavin-containing Cys decarboxylases, HFCD"/>
    <property type="match status" value="1"/>
</dbReference>
<dbReference type="InterPro" id="IPR036551">
    <property type="entry name" value="Flavin_trans-like"/>
</dbReference>
<dbReference type="AlphaFoldDB" id="A0A1G8KS41"/>
<dbReference type="HAMAP" id="MF_02225">
    <property type="entry name" value="CoaBC"/>
    <property type="match status" value="1"/>
</dbReference>
<dbReference type="EMBL" id="FNCY01000019">
    <property type="protein sequence ID" value="SDI46281.1"/>
    <property type="molecule type" value="Genomic_DNA"/>
</dbReference>
<comment type="pathway">
    <text evidence="3 4">Cofactor biosynthesis; coenzyme A biosynthesis; CoA from (R)-pantothenate: step 3/5.</text>
</comment>
<feature type="domain" description="Flavoprotein" evidence="5">
    <location>
        <begin position="6"/>
        <end position="179"/>
    </location>
</feature>
<dbReference type="PANTHER" id="PTHR14359">
    <property type="entry name" value="HOMO-OLIGOMERIC FLAVIN CONTAINING CYS DECARBOXYLASE FAMILY"/>
    <property type="match status" value="1"/>
</dbReference>
<reference evidence="7 8" key="1">
    <citation type="submission" date="2016-10" db="EMBL/GenBank/DDBJ databases">
        <authorList>
            <person name="de Groot N.N."/>
        </authorList>
    </citation>
    <scope>NUCLEOTIDE SEQUENCE [LARGE SCALE GENOMIC DNA]</scope>
    <source>
        <strain evidence="7 8">DSM 5885</strain>
    </source>
</reference>
<dbReference type="Pfam" id="PF02441">
    <property type="entry name" value="Flavoprotein"/>
    <property type="match status" value="1"/>
</dbReference>
<dbReference type="GO" id="GO:0015937">
    <property type="term" value="P:coenzyme A biosynthetic process"/>
    <property type="evidence" value="ECO:0007669"/>
    <property type="project" value="UniProtKB-UniRule"/>
</dbReference>
<dbReference type="STRING" id="83767.SAMN05660652_03482"/>
<comment type="similarity">
    <text evidence="3 4">In the N-terminal section; belongs to the HFCD (homo-oligomeric flavin containing Cys decarboxylase) superfamily.</text>
</comment>
<feature type="binding site" evidence="3">
    <location>
        <position position="278"/>
    </location>
    <ligand>
        <name>CTP</name>
        <dbReference type="ChEBI" id="CHEBI:37563"/>
    </ligand>
</feature>
<keyword evidence="3" id="KW-0479">Metal-binding</keyword>
<feature type="binding site" evidence="3">
    <location>
        <position position="288"/>
    </location>
    <ligand>
        <name>CTP</name>
        <dbReference type="ChEBI" id="CHEBI:37563"/>
    </ligand>
</feature>
<comment type="cofactor">
    <cofactor evidence="3">
        <name>Mg(2+)</name>
        <dbReference type="ChEBI" id="CHEBI:18420"/>
    </cofactor>
</comment>
<evidence type="ECO:0000256" key="3">
    <source>
        <dbReference type="HAMAP-Rule" id="MF_02225"/>
    </source>
</evidence>
<evidence type="ECO:0000313" key="7">
    <source>
        <dbReference type="EMBL" id="SDI46281.1"/>
    </source>
</evidence>
<dbReference type="UniPathway" id="UPA00241">
    <property type="reaction ID" value="UER00353"/>
</dbReference>
<comment type="catalytic activity">
    <reaction evidence="3 4">
        <text>N-[(R)-4-phosphopantothenoyl]-L-cysteine + H(+) = (R)-4'-phosphopantetheine + CO2</text>
        <dbReference type="Rhea" id="RHEA:16793"/>
        <dbReference type="ChEBI" id="CHEBI:15378"/>
        <dbReference type="ChEBI" id="CHEBI:16526"/>
        <dbReference type="ChEBI" id="CHEBI:59458"/>
        <dbReference type="ChEBI" id="CHEBI:61723"/>
        <dbReference type="EC" id="4.1.1.36"/>
    </reaction>
</comment>
<dbReference type="GO" id="GO:0046872">
    <property type="term" value="F:metal ion binding"/>
    <property type="evidence" value="ECO:0007669"/>
    <property type="project" value="UniProtKB-KW"/>
</dbReference>
<dbReference type="Gene3D" id="3.40.50.1950">
    <property type="entry name" value="Flavin prenyltransferase-like"/>
    <property type="match status" value="1"/>
</dbReference>
<dbReference type="EC" id="4.1.1.36" evidence="3"/>
<feature type="binding site" evidence="3">
    <location>
        <position position="337"/>
    </location>
    <ligand>
        <name>CTP</name>
        <dbReference type="ChEBI" id="CHEBI:37563"/>
    </ligand>
</feature>
<feature type="domain" description="DNA/pantothenate metabolism flavoprotein C-terminal" evidence="6">
    <location>
        <begin position="185"/>
        <end position="390"/>
    </location>
</feature>
<keyword evidence="3 4" id="KW-0285">Flavoprotein</keyword>
<dbReference type="GO" id="GO:0071513">
    <property type="term" value="C:phosphopantothenoylcysteine decarboxylase complex"/>
    <property type="evidence" value="ECO:0007669"/>
    <property type="project" value="TreeGrafter"/>
</dbReference>
<sequence>MELKGKRIALGITGGIAAYKAAELVRLLIKQGASVQVAMTDAAMRFVTPLTFQALTGRHVFTDPWDVQSGNGMAHINLSRESDLLLIAPASADTLAKIAHGIADTLLTTLTLARNCPLLVAPAMNREMWGNPATQRNIATLRADGVGILGPASGEQACGEIGEGRMLEPEDILEAVIAHFQPKRLAGRKVLLTAGPTFEALDPVRGITNLSSGKMGFAIARAARDAGAEVTLVCGPVSQPTPSGITRVDVTSAQDMYQAVMQRIGAQDVFIGVAAVADYRPAAAAEHKIKKEDGAPPTITLVRTPDILAEVAALPAAPLCVGFAAESRNLAEYAERKRRSKKIPLIVGNLIQDGFGGDSNAVTLFDDRGETPLPPGSKIELARALVERIALLLGNA</sequence>
<dbReference type="SUPFAM" id="SSF102645">
    <property type="entry name" value="CoaB-like"/>
    <property type="match status" value="1"/>
</dbReference>
<dbReference type="GO" id="GO:0004632">
    <property type="term" value="F:phosphopantothenate--cysteine ligase activity"/>
    <property type="evidence" value="ECO:0007669"/>
    <property type="project" value="UniProtKB-UniRule"/>
</dbReference>
<name>A0A1G8KS41_9RHOO</name>
<comment type="pathway">
    <text evidence="3 4">Cofactor biosynthesis; coenzyme A biosynthesis; CoA from (R)-pantothenate: step 2/5.</text>
</comment>
<dbReference type="OrthoDB" id="9802554at2"/>
<feature type="region of interest" description="Phosphopantothenoylcysteine decarboxylase" evidence="3">
    <location>
        <begin position="1"/>
        <end position="189"/>
    </location>
</feature>
<keyword evidence="8" id="KW-1185">Reference proteome</keyword>
<evidence type="ECO:0000256" key="1">
    <source>
        <dbReference type="ARBA" id="ARBA00022793"/>
    </source>
</evidence>
<organism evidence="7 8">
    <name type="scientific">Propionivibrio dicarboxylicus</name>
    <dbReference type="NCBI Taxonomy" id="83767"/>
    <lineage>
        <taxon>Bacteria</taxon>
        <taxon>Pseudomonadati</taxon>
        <taxon>Pseudomonadota</taxon>
        <taxon>Betaproteobacteria</taxon>
        <taxon>Rhodocyclales</taxon>
        <taxon>Rhodocyclaceae</taxon>
        <taxon>Propionivibrio</taxon>
    </lineage>
</organism>
<dbReference type="GO" id="GO:0004633">
    <property type="term" value="F:phosphopantothenoylcysteine decarboxylase activity"/>
    <property type="evidence" value="ECO:0007669"/>
    <property type="project" value="UniProtKB-UniRule"/>
</dbReference>
<dbReference type="Pfam" id="PF04127">
    <property type="entry name" value="DFP"/>
    <property type="match status" value="1"/>
</dbReference>
<dbReference type="InterPro" id="IPR003382">
    <property type="entry name" value="Flavoprotein"/>
</dbReference>
<dbReference type="InterPro" id="IPR035929">
    <property type="entry name" value="CoaB-like_sf"/>
</dbReference>
<comment type="function">
    <text evidence="4">Catalyzes two steps in the biosynthesis of coenzyme A. In the first step cysteine is conjugated to 4'-phosphopantothenate to form 4-phosphopantothenoylcysteine, in the latter compound is decarboxylated to form 4'-phosphopantotheine.</text>
</comment>
<dbReference type="InterPro" id="IPR005252">
    <property type="entry name" value="CoaBC"/>
</dbReference>
<keyword evidence="3" id="KW-0511">Multifunctional enzyme</keyword>